<dbReference type="EMBL" id="CM055746">
    <property type="protein sequence ID" value="KAJ7997537.1"/>
    <property type="molecule type" value="Genomic_DNA"/>
</dbReference>
<name>A0ACC2G1S9_DALPE</name>
<organism evidence="1 2">
    <name type="scientific">Dallia pectoralis</name>
    <name type="common">Alaska blackfish</name>
    <dbReference type="NCBI Taxonomy" id="75939"/>
    <lineage>
        <taxon>Eukaryota</taxon>
        <taxon>Metazoa</taxon>
        <taxon>Chordata</taxon>
        <taxon>Craniata</taxon>
        <taxon>Vertebrata</taxon>
        <taxon>Euteleostomi</taxon>
        <taxon>Actinopterygii</taxon>
        <taxon>Neopterygii</taxon>
        <taxon>Teleostei</taxon>
        <taxon>Protacanthopterygii</taxon>
        <taxon>Esociformes</taxon>
        <taxon>Umbridae</taxon>
        <taxon>Dallia</taxon>
    </lineage>
</organism>
<sequence>MLPTIQSRERYYILGNLNDDYGDEPIPPYVINDYDNLKQSQKVWRNRQRIILEVRSDQVYSVYITQHYPYRNEYDPANTYIITPNLLRRIMTIQTASASDIQEQWGINVSEREIQTDNGRIYVILRLLTSVIRDNNGICLMPKNPPKRRPRAVNDDDCDHLNIDLDLGTTDTGNARIQWSNIPQKYVAEGAMLALYKNSDTPLNYIEVTTDSGRYDTSTSLDAGMQARFMLTKPGEEKARTLPWSKYEDGVTENDELRK</sequence>
<evidence type="ECO:0000313" key="1">
    <source>
        <dbReference type="EMBL" id="KAJ7997537.1"/>
    </source>
</evidence>
<accession>A0ACC2G1S9</accession>
<gene>
    <name evidence="1" type="ORF">DPEC_G00230040</name>
</gene>
<proteinExistence type="predicted"/>
<reference evidence="1" key="1">
    <citation type="submission" date="2021-05" db="EMBL/GenBank/DDBJ databases">
        <authorList>
            <person name="Pan Q."/>
            <person name="Jouanno E."/>
            <person name="Zahm M."/>
            <person name="Klopp C."/>
            <person name="Cabau C."/>
            <person name="Louis A."/>
            <person name="Berthelot C."/>
            <person name="Parey E."/>
            <person name="Roest Crollius H."/>
            <person name="Montfort J."/>
            <person name="Robinson-Rechavi M."/>
            <person name="Bouchez O."/>
            <person name="Lampietro C."/>
            <person name="Lopez Roques C."/>
            <person name="Donnadieu C."/>
            <person name="Postlethwait J."/>
            <person name="Bobe J."/>
            <person name="Dillon D."/>
            <person name="Chandos A."/>
            <person name="von Hippel F."/>
            <person name="Guiguen Y."/>
        </authorList>
    </citation>
    <scope>NUCLEOTIDE SEQUENCE</scope>
    <source>
        <strain evidence="1">YG-Jan2019</strain>
    </source>
</reference>
<keyword evidence="2" id="KW-1185">Reference proteome</keyword>
<evidence type="ECO:0000313" key="2">
    <source>
        <dbReference type="Proteomes" id="UP001157502"/>
    </source>
</evidence>
<protein>
    <submittedName>
        <fullName evidence="1">Uncharacterized protein</fullName>
    </submittedName>
</protein>
<dbReference type="Proteomes" id="UP001157502">
    <property type="component" value="Chromosome 19"/>
</dbReference>
<comment type="caution">
    <text evidence="1">The sequence shown here is derived from an EMBL/GenBank/DDBJ whole genome shotgun (WGS) entry which is preliminary data.</text>
</comment>